<dbReference type="OrthoDB" id="2447803at2759"/>
<dbReference type="AlphaFoldDB" id="A0A369JNG9"/>
<comment type="caution">
    <text evidence="1">The sequence shown here is derived from an EMBL/GenBank/DDBJ whole genome shotgun (WGS) entry which is preliminary data.</text>
</comment>
<protein>
    <recommendedName>
        <fullName evidence="3">F-box domain-containing protein</fullName>
    </recommendedName>
</protein>
<evidence type="ECO:0000313" key="2">
    <source>
        <dbReference type="Proteomes" id="UP000076154"/>
    </source>
</evidence>
<organism evidence="1 2">
    <name type="scientific">Hypsizygus marmoreus</name>
    <name type="common">White beech mushroom</name>
    <name type="synonym">Agaricus marmoreus</name>
    <dbReference type="NCBI Taxonomy" id="39966"/>
    <lineage>
        <taxon>Eukaryota</taxon>
        <taxon>Fungi</taxon>
        <taxon>Dikarya</taxon>
        <taxon>Basidiomycota</taxon>
        <taxon>Agaricomycotina</taxon>
        <taxon>Agaricomycetes</taxon>
        <taxon>Agaricomycetidae</taxon>
        <taxon>Agaricales</taxon>
        <taxon>Tricholomatineae</taxon>
        <taxon>Lyophyllaceae</taxon>
        <taxon>Hypsizygus</taxon>
    </lineage>
</organism>
<name>A0A369JNG9_HYPMA</name>
<dbReference type="Gene3D" id="3.80.10.10">
    <property type="entry name" value="Ribonuclease Inhibitor"/>
    <property type="match status" value="1"/>
</dbReference>
<dbReference type="SUPFAM" id="SSF52047">
    <property type="entry name" value="RNI-like"/>
    <property type="match status" value="1"/>
</dbReference>
<evidence type="ECO:0008006" key="3">
    <source>
        <dbReference type="Google" id="ProtNLM"/>
    </source>
</evidence>
<dbReference type="InParanoid" id="A0A369JNG9"/>
<dbReference type="Proteomes" id="UP000076154">
    <property type="component" value="Unassembled WGS sequence"/>
</dbReference>
<gene>
    <name evidence="1" type="ORF">Hypma_012592</name>
</gene>
<evidence type="ECO:0000313" key="1">
    <source>
        <dbReference type="EMBL" id="RDB20336.1"/>
    </source>
</evidence>
<accession>A0A369JNG9</accession>
<proteinExistence type="predicted"/>
<sequence>MSTALLSASSASHRALLVPELLENILTYNTKIENSLTVCVCSWWADVAAKQIWRSLDGADEFRRLLVILSPVSTTKSSDAFVFDEYLDGDGWYRFQRYSHLVLSLCLDGAEVFRDLLREIAETRPCLNLFPNLRTLTREDSTPDEWDFKHYLLFMHPNIHRLSVNIDISLTSSAYQFIDALSRIPKLVHLEILSTDTKVSESHIIDVIKEFTCLETVVLPYGHISWHAITKLASRPRLRELITRDTVPYSCCCVQNTKFRPRFLDNAYPSLRKLAFTATAMDAIRFLQHPYFPSGLESLKLEMSSQESSLTIRTLLETVAENCGQIQELWFRDVGEDPQSTILREDRNFPLIDFTSFYCLTTLKILHQHMLPWSNADIMELGSTLPLVENLYLNAEPLESQDPDEVYPALTLTLAVLPILAHVCPRLRTLAVAFTTDPVPLYTWPVTIHLALDSLHVGVSQIDSENVRKVTQFLARIMVPRCQIILPTFVSSATPFWREVSQELPDLQRLKEFGIDLGVQLERVSPGKNQ</sequence>
<keyword evidence="2" id="KW-1185">Reference proteome</keyword>
<dbReference type="STRING" id="39966.A0A369JNG9"/>
<dbReference type="InterPro" id="IPR032675">
    <property type="entry name" value="LRR_dom_sf"/>
</dbReference>
<dbReference type="EMBL" id="LUEZ02000069">
    <property type="protein sequence ID" value="RDB20336.1"/>
    <property type="molecule type" value="Genomic_DNA"/>
</dbReference>
<reference evidence="1" key="1">
    <citation type="submission" date="2018-04" db="EMBL/GenBank/DDBJ databases">
        <title>Whole genome sequencing of Hypsizygus marmoreus.</title>
        <authorList>
            <person name="Choi I.-G."/>
            <person name="Min B."/>
            <person name="Kim J.-G."/>
            <person name="Kim S."/>
            <person name="Oh Y.-L."/>
            <person name="Kong W.-S."/>
            <person name="Park H."/>
            <person name="Jeong J."/>
            <person name="Song E.-S."/>
        </authorList>
    </citation>
    <scope>NUCLEOTIDE SEQUENCE [LARGE SCALE GENOMIC DNA]</scope>
    <source>
        <strain evidence="1">51987-8</strain>
    </source>
</reference>